<keyword evidence="2" id="KW-1185">Reference proteome</keyword>
<comment type="caution">
    <text evidence="1">The sequence shown here is derived from an EMBL/GenBank/DDBJ whole genome shotgun (WGS) entry which is preliminary data.</text>
</comment>
<accession>A0A4Y2N032</accession>
<name>A0A4Y2N032_ARAVE</name>
<evidence type="ECO:0000313" key="2">
    <source>
        <dbReference type="Proteomes" id="UP000499080"/>
    </source>
</evidence>
<dbReference type="Proteomes" id="UP000499080">
    <property type="component" value="Unassembled WGS sequence"/>
</dbReference>
<dbReference type="AlphaFoldDB" id="A0A4Y2N032"/>
<evidence type="ECO:0000313" key="1">
    <source>
        <dbReference type="EMBL" id="GBN31457.1"/>
    </source>
</evidence>
<reference evidence="1 2" key="1">
    <citation type="journal article" date="2019" name="Sci. Rep.">
        <title>Orb-weaving spider Araneus ventricosus genome elucidates the spidroin gene catalogue.</title>
        <authorList>
            <person name="Kono N."/>
            <person name="Nakamura H."/>
            <person name="Ohtoshi R."/>
            <person name="Moran D.A.P."/>
            <person name="Shinohara A."/>
            <person name="Yoshida Y."/>
            <person name="Fujiwara M."/>
            <person name="Mori M."/>
            <person name="Tomita M."/>
            <person name="Arakawa K."/>
        </authorList>
    </citation>
    <scope>NUCLEOTIDE SEQUENCE [LARGE SCALE GENOMIC DNA]</scope>
</reference>
<dbReference type="EMBL" id="BGPR01284345">
    <property type="protein sequence ID" value="GBN31457.1"/>
    <property type="molecule type" value="Genomic_DNA"/>
</dbReference>
<proteinExistence type="predicted"/>
<gene>
    <name evidence="1" type="ORF">AVEN_24743_1</name>
</gene>
<sequence>QREDVWSPMMTYDLACNGTIIINGANLQWNRVSYLEPSGTEAEPIPLGHRDPGVIEEYRMVVLFI</sequence>
<protein>
    <submittedName>
        <fullName evidence="1">Uncharacterized protein</fullName>
    </submittedName>
</protein>
<feature type="non-terminal residue" evidence="1">
    <location>
        <position position="1"/>
    </location>
</feature>
<organism evidence="1 2">
    <name type="scientific">Araneus ventricosus</name>
    <name type="common">Orbweaver spider</name>
    <name type="synonym">Epeira ventricosa</name>
    <dbReference type="NCBI Taxonomy" id="182803"/>
    <lineage>
        <taxon>Eukaryota</taxon>
        <taxon>Metazoa</taxon>
        <taxon>Ecdysozoa</taxon>
        <taxon>Arthropoda</taxon>
        <taxon>Chelicerata</taxon>
        <taxon>Arachnida</taxon>
        <taxon>Araneae</taxon>
        <taxon>Araneomorphae</taxon>
        <taxon>Entelegynae</taxon>
        <taxon>Araneoidea</taxon>
        <taxon>Araneidae</taxon>
        <taxon>Araneus</taxon>
    </lineage>
</organism>